<dbReference type="Proteomes" id="UP000053647">
    <property type="component" value="Unassembled WGS sequence"/>
</dbReference>
<keyword evidence="3" id="KW-1185">Reference proteome</keyword>
<reference evidence="2 3" key="1">
    <citation type="submission" date="2014-06" db="EMBL/GenBank/DDBJ databases">
        <authorList>
            <consortium name="DOE Joint Genome Institute"/>
            <person name="Kuo A."/>
            <person name="Kohler A."/>
            <person name="Nagy L.G."/>
            <person name="Floudas D."/>
            <person name="Copeland A."/>
            <person name="Barry K.W."/>
            <person name="Cichocki N."/>
            <person name="Veneault-Fourrey C."/>
            <person name="LaButti K."/>
            <person name="Lindquist E.A."/>
            <person name="Lipzen A."/>
            <person name="Lundell T."/>
            <person name="Morin E."/>
            <person name="Murat C."/>
            <person name="Sun H."/>
            <person name="Tunlid A."/>
            <person name="Henrissat B."/>
            <person name="Grigoriev I.V."/>
            <person name="Hibbett D.S."/>
            <person name="Martin F."/>
            <person name="Nordberg H.P."/>
            <person name="Cantor M.N."/>
            <person name="Hua S.X."/>
        </authorList>
    </citation>
    <scope>NUCLEOTIDE SEQUENCE [LARGE SCALE GENOMIC DNA]</scope>
    <source>
        <strain evidence="2 3">ATCC 200175</strain>
    </source>
</reference>
<reference evidence="3" key="2">
    <citation type="submission" date="2015-01" db="EMBL/GenBank/DDBJ databases">
        <title>Evolutionary Origins and Diversification of the Mycorrhizal Mutualists.</title>
        <authorList>
            <consortium name="DOE Joint Genome Institute"/>
            <consortium name="Mycorrhizal Genomics Consortium"/>
            <person name="Kohler A."/>
            <person name="Kuo A."/>
            <person name="Nagy L.G."/>
            <person name="Floudas D."/>
            <person name="Copeland A."/>
            <person name="Barry K.W."/>
            <person name="Cichocki N."/>
            <person name="Veneault-Fourrey C."/>
            <person name="LaButti K."/>
            <person name="Lindquist E.A."/>
            <person name="Lipzen A."/>
            <person name="Lundell T."/>
            <person name="Morin E."/>
            <person name="Murat C."/>
            <person name="Riley R."/>
            <person name="Ohm R."/>
            <person name="Sun H."/>
            <person name="Tunlid A."/>
            <person name="Henrissat B."/>
            <person name="Grigoriev I.V."/>
            <person name="Hibbett D.S."/>
            <person name="Martin F."/>
        </authorList>
    </citation>
    <scope>NUCLEOTIDE SEQUENCE [LARGE SCALE GENOMIC DNA]</scope>
    <source>
        <strain evidence="3">ATCC 200175</strain>
    </source>
</reference>
<evidence type="ECO:0000313" key="2">
    <source>
        <dbReference type="EMBL" id="KIJ04662.1"/>
    </source>
</evidence>
<organism evidence="2 3">
    <name type="scientific">Paxillus involutus ATCC 200175</name>
    <dbReference type="NCBI Taxonomy" id="664439"/>
    <lineage>
        <taxon>Eukaryota</taxon>
        <taxon>Fungi</taxon>
        <taxon>Dikarya</taxon>
        <taxon>Basidiomycota</taxon>
        <taxon>Agaricomycotina</taxon>
        <taxon>Agaricomycetes</taxon>
        <taxon>Agaricomycetidae</taxon>
        <taxon>Boletales</taxon>
        <taxon>Paxilineae</taxon>
        <taxon>Paxillaceae</taxon>
        <taxon>Paxillus</taxon>
    </lineage>
</organism>
<accession>A0A0C9T8X8</accession>
<dbReference type="HOGENOM" id="CLU_102301_2_1_1"/>
<evidence type="ECO:0000259" key="1">
    <source>
        <dbReference type="Pfam" id="PF13976"/>
    </source>
</evidence>
<sequence length="77" mass="8394">LTICELHRILGHVSQTAIKSAVMKGLVEGVELDSASEPEFCDACEKGKAARQPFPKESKRRATAYGELIHTDLWGPA</sequence>
<name>A0A0C9T8X8_PAXIN</name>
<dbReference type="Pfam" id="PF13976">
    <property type="entry name" value="gag_pre-integrs"/>
    <property type="match status" value="1"/>
</dbReference>
<gene>
    <name evidence="2" type="ORF">PAXINDRAFT_37688</name>
</gene>
<feature type="non-terminal residue" evidence="2">
    <location>
        <position position="1"/>
    </location>
</feature>
<feature type="non-terminal residue" evidence="2">
    <location>
        <position position="77"/>
    </location>
</feature>
<protein>
    <recommendedName>
        <fullName evidence="1">GAG-pre-integrase domain-containing protein</fullName>
    </recommendedName>
</protein>
<dbReference type="InterPro" id="IPR025724">
    <property type="entry name" value="GAG-pre-integrase_dom"/>
</dbReference>
<proteinExistence type="predicted"/>
<feature type="domain" description="GAG-pre-integrase" evidence="1">
    <location>
        <begin position="7"/>
        <end position="48"/>
    </location>
</feature>
<evidence type="ECO:0000313" key="3">
    <source>
        <dbReference type="Proteomes" id="UP000053647"/>
    </source>
</evidence>
<dbReference type="AlphaFoldDB" id="A0A0C9T8X8"/>
<dbReference type="EMBL" id="KN821622">
    <property type="protein sequence ID" value="KIJ04662.1"/>
    <property type="molecule type" value="Genomic_DNA"/>
</dbReference>
<dbReference type="OrthoDB" id="2669961at2759"/>